<dbReference type="PROSITE" id="PS50893">
    <property type="entry name" value="ABC_TRANSPORTER_2"/>
    <property type="match status" value="1"/>
</dbReference>
<dbReference type="InterPro" id="IPR003593">
    <property type="entry name" value="AAA+_ATPase"/>
</dbReference>
<keyword evidence="4" id="KW-0547">Nucleotide-binding</keyword>
<dbReference type="InterPro" id="IPR027417">
    <property type="entry name" value="P-loop_NTPase"/>
</dbReference>
<sequence>MPATSTNTCRNNAVTKVLELEGLTKSYGAVQALRGVSLHANEGEVLAICGDNGAGKSTLIKVISGAHAQTSGTLRLNGREVRWSSPHDALVHGVATIYQDLALAPQLSVWQNVFVGAEIRKTLFPGFSILDKKRMRAGAAEYLARLNQNIDDVERPVADFSGGQRQAIAIARALLWNASIVIMDEPTAALGVKETAKVLALIRHLKDTGVTVLLISHNMDDVVQVADRVVILKAGRVAAQGALEGISPATLAQTVMTGEWPQVQ</sequence>
<dbReference type="GO" id="GO:0005524">
    <property type="term" value="F:ATP binding"/>
    <property type="evidence" value="ECO:0007669"/>
    <property type="project" value="UniProtKB-KW"/>
</dbReference>
<keyword evidence="5 7" id="KW-0067">ATP-binding</keyword>
<dbReference type="Pfam" id="PF00005">
    <property type="entry name" value="ABC_tran"/>
    <property type="match status" value="1"/>
</dbReference>
<dbReference type="EMBL" id="SMBX01000002">
    <property type="protein sequence ID" value="TCV01521.1"/>
    <property type="molecule type" value="Genomic_DNA"/>
</dbReference>
<evidence type="ECO:0000256" key="2">
    <source>
        <dbReference type="ARBA" id="ARBA00022597"/>
    </source>
</evidence>
<dbReference type="PROSITE" id="PS00211">
    <property type="entry name" value="ABC_TRANSPORTER_1"/>
    <property type="match status" value="1"/>
</dbReference>
<evidence type="ECO:0000256" key="3">
    <source>
        <dbReference type="ARBA" id="ARBA00022737"/>
    </source>
</evidence>
<keyword evidence="8" id="KW-1185">Reference proteome</keyword>
<evidence type="ECO:0000313" key="8">
    <source>
        <dbReference type="Proteomes" id="UP000294692"/>
    </source>
</evidence>
<dbReference type="GO" id="GO:0016887">
    <property type="term" value="F:ATP hydrolysis activity"/>
    <property type="evidence" value="ECO:0007669"/>
    <property type="project" value="InterPro"/>
</dbReference>
<evidence type="ECO:0000256" key="4">
    <source>
        <dbReference type="ARBA" id="ARBA00022741"/>
    </source>
</evidence>
<evidence type="ECO:0000256" key="1">
    <source>
        <dbReference type="ARBA" id="ARBA00022475"/>
    </source>
</evidence>
<evidence type="ECO:0000313" key="7">
    <source>
        <dbReference type="EMBL" id="TCV01521.1"/>
    </source>
</evidence>
<dbReference type="AlphaFoldDB" id="A0A4R3VBR1"/>
<dbReference type="Gene3D" id="3.40.50.300">
    <property type="entry name" value="P-loop containing nucleotide triphosphate hydrolases"/>
    <property type="match status" value="1"/>
</dbReference>
<gene>
    <name evidence="7" type="ORF">EV686_102233</name>
</gene>
<keyword evidence="2" id="KW-0813">Transport</keyword>
<feature type="domain" description="ABC transporter" evidence="6">
    <location>
        <begin position="18"/>
        <end position="259"/>
    </location>
</feature>
<evidence type="ECO:0000256" key="5">
    <source>
        <dbReference type="ARBA" id="ARBA00022840"/>
    </source>
</evidence>
<keyword evidence="1" id="KW-0472">Membrane</keyword>
<evidence type="ECO:0000259" key="6">
    <source>
        <dbReference type="PROSITE" id="PS50893"/>
    </source>
</evidence>
<organism evidence="7 8">
    <name type="scientific">Paracandidimonas soli</name>
    <dbReference type="NCBI Taxonomy" id="1917182"/>
    <lineage>
        <taxon>Bacteria</taxon>
        <taxon>Pseudomonadati</taxon>
        <taxon>Pseudomonadota</taxon>
        <taxon>Betaproteobacteria</taxon>
        <taxon>Burkholderiales</taxon>
        <taxon>Alcaligenaceae</taxon>
        <taxon>Paracandidimonas</taxon>
    </lineage>
</organism>
<comment type="caution">
    <text evidence="7">The sequence shown here is derived from an EMBL/GenBank/DDBJ whole genome shotgun (WGS) entry which is preliminary data.</text>
</comment>
<dbReference type="InterPro" id="IPR050107">
    <property type="entry name" value="ABC_carbohydrate_import_ATPase"/>
</dbReference>
<dbReference type="SUPFAM" id="SSF52540">
    <property type="entry name" value="P-loop containing nucleoside triphosphate hydrolases"/>
    <property type="match status" value="1"/>
</dbReference>
<name>A0A4R3VBR1_9BURK</name>
<keyword evidence="3" id="KW-0677">Repeat</keyword>
<keyword evidence="1" id="KW-1003">Cell membrane</keyword>
<protein>
    <submittedName>
        <fullName evidence="7">Monosaccharide ABC transporter ATP-binding protein (CUT2 family)</fullName>
    </submittedName>
</protein>
<dbReference type="Proteomes" id="UP000294692">
    <property type="component" value="Unassembled WGS sequence"/>
</dbReference>
<proteinExistence type="predicted"/>
<keyword evidence="2" id="KW-0762">Sugar transport</keyword>
<dbReference type="CDD" id="cd03216">
    <property type="entry name" value="ABC_Carb_Monos_I"/>
    <property type="match status" value="1"/>
</dbReference>
<dbReference type="PANTHER" id="PTHR43790:SF8">
    <property type="entry name" value="SUGAR ABC TRANSPORTER ATP-BINDING PROTEIN"/>
    <property type="match status" value="1"/>
</dbReference>
<accession>A0A4R3VBR1</accession>
<reference evidence="7 8" key="1">
    <citation type="submission" date="2019-03" db="EMBL/GenBank/DDBJ databases">
        <title>Genomic Encyclopedia of Type Strains, Phase IV (KMG-IV): sequencing the most valuable type-strain genomes for metagenomic binning, comparative biology and taxonomic classification.</title>
        <authorList>
            <person name="Goeker M."/>
        </authorList>
    </citation>
    <scope>NUCLEOTIDE SEQUENCE [LARGE SCALE GENOMIC DNA]</scope>
    <source>
        <strain evidence="7 8">DSM 100048</strain>
    </source>
</reference>
<dbReference type="PANTHER" id="PTHR43790">
    <property type="entry name" value="CARBOHYDRATE TRANSPORT ATP-BINDING PROTEIN MG119-RELATED"/>
    <property type="match status" value="1"/>
</dbReference>
<dbReference type="SMART" id="SM00382">
    <property type="entry name" value="AAA"/>
    <property type="match status" value="1"/>
</dbReference>
<dbReference type="InterPro" id="IPR017871">
    <property type="entry name" value="ABC_transporter-like_CS"/>
</dbReference>
<dbReference type="OrthoDB" id="9776369at2"/>
<dbReference type="InterPro" id="IPR003439">
    <property type="entry name" value="ABC_transporter-like_ATP-bd"/>
</dbReference>